<organism evidence="1 2">
    <name type="scientific">Mycena pura</name>
    <dbReference type="NCBI Taxonomy" id="153505"/>
    <lineage>
        <taxon>Eukaryota</taxon>
        <taxon>Fungi</taxon>
        <taxon>Dikarya</taxon>
        <taxon>Basidiomycota</taxon>
        <taxon>Agaricomycotina</taxon>
        <taxon>Agaricomycetes</taxon>
        <taxon>Agaricomycetidae</taxon>
        <taxon>Agaricales</taxon>
        <taxon>Marasmiineae</taxon>
        <taxon>Mycenaceae</taxon>
        <taxon>Mycena</taxon>
    </lineage>
</organism>
<evidence type="ECO:0000313" key="1">
    <source>
        <dbReference type="EMBL" id="KAJ7213556.1"/>
    </source>
</evidence>
<keyword evidence="2" id="KW-1185">Reference proteome</keyword>
<comment type="caution">
    <text evidence="1">The sequence shown here is derived from an EMBL/GenBank/DDBJ whole genome shotgun (WGS) entry which is preliminary data.</text>
</comment>
<gene>
    <name evidence="1" type="ORF">GGX14DRAFT_301780</name>
</gene>
<feature type="non-terminal residue" evidence="1">
    <location>
        <position position="110"/>
    </location>
</feature>
<feature type="non-terminal residue" evidence="1">
    <location>
        <position position="1"/>
    </location>
</feature>
<dbReference type="AlphaFoldDB" id="A0AAD6YF73"/>
<dbReference type="EMBL" id="JARJCW010000021">
    <property type="protein sequence ID" value="KAJ7213556.1"/>
    <property type="molecule type" value="Genomic_DNA"/>
</dbReference>
<proteinExistence type="predicted"/>
<accession>A0AAD6YF73</accession>
<name>A0AAD6YF73_9AGAR</name>
<reference evidence="1" key="1">
    <citation type="submission" date="2023-03" db="EMBL/GenBank/DDBJ databases">
        <title>Massive genome expansion in bonnet fungi (Mycena s.s.) driven by repeated elements and novel gene families across ecological guilds.</title>
        <authorList>
            <consortium name="Lawrence Berkeley National Laboratory"/>
            <person name="Harder C.B."/>
            <person name="Miyauchi S."/>
            <person name="Viragh M."/>
            <person name="Kuo A."/>
            <person name="Thoen E."/>
            <person name="Andreopoulos B."/>
            <person name="Lu D."/>
            <person name="Skrede I."/>
            <person name="Drula E."/>
            <person name="Henrissat B."/>
            <person name="Morin E."/>
            <person name="Kohler A."/>
            <person name="Barry K."/>
            <person name="LaButti K."/>
            <person name="Morin E."/>
            <person name="Salamov A."/>
            <person name="Lipzen A."/>
            <person name="Mereny Z."/>
            <person name="Hegedus B."/>
            <person name="Baldrian P."/>
            <person name="Stursova M."/>
            <person name="Weitz H."/>
            <person name="Taylor A."/>
            <person name="Grigoriev I.V."/>
            <person name="Nagy L.G."/>
            <person name="Martin F."/>
            <person name="Kauserud H."/>
        </authorList>
    </citation>
    <scope>NUCLEOTIDE SEQUENCE</scope>
    <source>
        <strain evidence="1">9144</strain>
    </source>
</reference>
<dbReference type="Proteomes" id="UP001219525">
    <property type="component" value="Unassembled WGS sequence"/>
</dbReference>
<sequence length="110" mass="12408">GGEFRPSFWHVGNFVQGRFPPGVSLSGLLATLMPGAATRTVCKSLGFQSESFHLYRCLNKRENLQILLHTLTHTLGGDSFPDLLQYLASKRKSIIYCVTIKLCWQVYIFL</sequence>
<protein>
    <submittedName>
        <fullName evidence="1">Uncharacterized protein</fullName>
    </submittedName>
</protein>
<evidence type="ECO:0000313" key="2">
    <source>
        <dbReference type="Proteomes" id="UP001219525"/>
    </source>
</evidence>